<evidence type="ECO:0000259" key="2">
    <source>
        <dbReference type="Pfam" id="PF12680"/>
    </source>
</evidence>
<evidence type="ECO:0000313" key="4">
    <source>
        <dbReference type="Proteomes" id="UP000533080"/>
    </source>
</evidence>
<dbReference type="Pfam" id="PF12680">
    <property type="entry name" value="SnoaL_2"/>
    <property type="match status" value="1"/>
</dbReference>
<organism evidence="3 4">
    <name type="scientific">Myxococcus xanthus</name>
    <dbReference type="NCBI Taxonomy" id="34"/>
    <lineage>
        <taxon>Bacteria</taxon>
        <taxon>Pseudomonadati</taxon>
        <taxon>Myxococcota</taxon>
        <taxon>Myxococcia</taxon>
        <taxon>Myxococcales</taxon>
        <taxon>Cystobacterineae</taxon>
        <taxon>Myxococcaceae</taxon>
        <taxon>Myxococcus</taxon>
    </lineage>
</organism>
<accession>A0A7Y4IIY3</accession>
<dbReference type="Gene3D" id="3.10.450.50">
    <property type="match status" value="1"/>
</dbReference>
<dbReference type="Proteomes" id="UP000533080">
    <property type="component" value="Unassembled WGS sequence"/>
</dbReference>
<reference evidence="3 4" key="1">
    <citation type="submission" date="2020-05" db="EMBL/GenBank/DDBJ databases">
        <authorList>
            <person name="Whitworth D."/>
        </authorList>
    </citation>
    <scope>NUCLEOTIDE SEQUENCE [LARGE SCALE GENOMIC DNA]</scope>
    <source>
        <strain evidence="3 4">AM005</strain>
    </source>
</reference>
<name>A0A7Y4IIY3_MYXXA</name>
<dbReference type="InterPro" id="IPR037401">
    <property type="entry name" value="SnoaL-like"/>
</dbReference>
<dbReference type="InterPro" id="IPR032710">
    <property type="entry name" value="NTF2-like_dom_sf"/>
</dbReference>
<proteinExistence type="predicted"/>
<dbReference type="SUPFAM" id="SSF54427">
    <property type="entry name" value="NTF2-like"/>
    <property type="match status" value="1"/>
</dbReference>
<feature type="domain" description="SnoaL-like" evidence="2">
    <location>
        <begin position="63"/>
        <end position="167"/>
    </location>
</feature>
<dbReference type="AlphaFoldDB" id="A0A7Y4IIY3"/>
<dbReference type="EMBL" id="JABFNT010000051">
    <property type="protein sequence ID" value="NOJ80132.1"/>
    <property type="molecule type" value="Genomic_DNA"/>
</dbReference>
<sequence length="197" mass="21329">MRGGHGRGDVSLPPGPATSPPCSRSGGEGPGPPEGHVIEACAPFPWVTLSRGARQRMAMERAQRFVDALAKLEKEGDLENLVSLFSDDAQVSNVASPQVFSGQEGARRFWREYKGTLQRVESTFRNMIEAGSRVALEWETQGTAHNGAAVAYEGVSIIEWDGDRIRRFYAYFDPHALGLELTSGSAPRSEVPATTPA</sequence>
<gene>
    <name evidence="3" type="ORF">HNV28_17610</name>
</gene>
<feature type="region of interest" description="Disordered" evidence="1">
    <location>
        <begin position="1"/>
        <end position="37"/>
    </location>
</feature>
<evidence type="ECO:0000256" key="1">
    <source>
        <dbReference type="SAM" id="MobiDB-lite"/>
    </source>
</evidence>
<protein>
    <submittedName>
        <fullName evidence="3">Nuclear transport factor 2 family protein</fullName>
    </submittedName>
</protein>
<evidence type="ECO:0000313" key="3">
    <source>
        <dbReference type="EMBL" id="NOJ80132.1"/>
    </source>
</evidence>
<comment type="caution">
    <text evidence="3">The sequence shown here is derived from an EMBL/GenBank/DDBJ whole genome shotgun (WGS) entry which is preliminary data.</text>
</comment>